<keyword evidence="3 7" id="KW-0479">Metal-binding</keyword>
<evidence type="ECO:0000256" key="1">
    <source>
        <dbReference type="ARBA" id="ARBA00010617"/>
    </source>
</evidence>
<evidence type="ECO:0000256" key="3">
    <source>
        <dbReference type="ARBA" id="ARBA00022723"/>
    </source>
</evidence>
<dbReference type="GO" id="GO:0005506">
    <property type="term" value="F:iron ion binding"/>
    <property type="evidence" value="ECO:0007669"/>
    <property type="project" value="InterPro"/>
</dbReference>
<dbReference type="PANTHER" id="PTHR24291:SF50">
    <property type="entry name" value="BIFUNCTIONAL ALBAFLAVENONE MONOOXYGENASE_TERPENE SYNTHASE"/>
    <property type="match status" value="1"/>
</dbReference>
<evidence type="ECO:0000256" key="8">
    <source>
        <dbReference type="RuleBase" id="RU000461"/>
    </source>
</evidence>
<evidence type="ECO:0000256" key="7">
    <source>
        <dbReference type="PIRSR" id="PIRSR602401-1"/>
    </source>
</evidence>
<evidence type="ECO:0000256" key="6">
    <source>
        <dbReference type="ARBA" id="ARBA00023033"/>
    </source>
</evidence>
<keyword evidence="2 7" id="KW-0349">Heme</keyword>
<feature type="binding site" description="axial binding residue" evidence="7">
    <location>
        <position position="443"/>
    </location>
    <ligand>
        <name>heme</name>
        <dbReference type="ChEBI" id="CHEBI:30413"/>
    </ligand>
    <ligandPart>
        <name>Fe</name>
        <dbReference type="ChEBI" id="CHEBI:18248"/>
    </ligandPart>
</feature>
<organism evidence="10 11">
    <name type="scientific">Dimargaris verticillata</name>
    <dbReference type="NCBI Taxonomy" id="2761393"/>
    <lineage>
        <taxon>Eukaryota</taxon>
        <taxon>Fungi</taxon>
        <taxon>Fungi incertae sedis</taxon>
        <taxon>Zoopagomycota</taxon>
        <taxon>Kickxellomycotina</taxon>
        <taxon>Dimargaritomycetes</taxon>
        <taxon>Dimargaritales</taxon>
        <taxon>Dimargaritaceae</taxon>
        <taxon>Dimargaris</taxon>
    </lineage>
</organism>
<comment type="cofactor">
    <cofactor evidence="7">
        <name>heme</name>
        <dbReference type="ChEBI" id="CHEBI:30413"/>
    </cofactor>
</comment>
<dbReference type="GO" id="GO:0016705">
    <property type="term" value="F:oxidoreductase activity, acting on paired donors, with incorporation or reduction of molecular oxygen"/>
    <property type="evidence" value="ECO:0007669"/>
    <property type="project" value="InterPro"/>
</dbReference>
<dbReference type="PROSITE" id="PS00086">
    <property type="entry name" value="CYTOCHROME_P450"/>
    <property type="match status" value="1"/>
</dbReference>
<evidence type="ECO:0000256" key="5">
    <source>
        <dbReference type="ARBA" id="ARBA00023004"/>
    </source>
</evidence>
<name>A0A9W8B3N2_9FUNG</name>
<feature type="transmembrane region" description="Helical" evidence="9">
    <location>
        <begin position="6"/>
        <end position="25"/>
    </location>
</feature>
<dbReference type="OrthoDB" id="1470350at2759"/>
<keyword evidence="9" id="KW-0812">Transmembrane</keyword>
<reference evidence="10" key="1">
    <citation type="submission" date="2022-07" db="EMBL/GenBank/DDBJ databases">
        <title>Phylogenomic reconstructions and comparative analyses of Kickxellomycotina fungi.</title>
        <authorList>
            <person name="Reynolds N.K."/>
            <person name="Stajich J.E."/>
            <person name="Barry K."/>
            <person name="Grigoriev I.V."/>
            <person name="Crous P."/>
            <person name="Smith M.E."/>
        </authorList>
    </citation>
    <scope>NUCLEOTIDE SEQUENCE</scope>
    <source>
        <strain evidence="10">RSA 567</strain>
    </source>
</reference>
<dbReference type="GO" id="GO:0004497">
    <property type="term" value="F:monooxygenase activity"/>
    <property type="evidence" value="ECO:0007669"/>
    <property type="project" value="UniProtKB-KW"/>
</dbReference>
<keyword evidence="6 8" id="KW-0503">Monooxygenase</keyword>
<dbReference type="InterPro" id="IPR017972">
    <property type="entry name" value="Cyt_P450_CS"/>
</dbReference>
<evidence type="ECO:0000256" key="9">
    <source>
        <dbReference type="SAM" id="Phobius"/>
    </source>
</evidence>
<protein>
    <recommendedName>
        <fullName evidence="12">Cytochrome P450</fullName>
    </recommendedName>
</protein>
<dbReference type="Pfam" id="PF00067">
    <property type="entry name" value="p450"/>
    <property type="match status" value="1"/>
</dbReference>
<dbReference type="PRINTS" id="PR00385">
    <property type="entry name" value="P450"/>
</dbReference>
<keyword evidence="11" id="KW-1185">Reference proteome</keyword>
<accession>A0A9W8B3N2</accession>
<dbReference type="PRINTS" id="PR00463">
    <property type="entry name" value="EP450I"/>
</dbReference>
<dbReference type="InterPro" id="IPR002401">
    <property type="entry name" value="Cyt_P450_E_grp-I"/>
</dbReference>
<evidence type="ECO:0000256" key="4">
    <source>
        <dbReference type="ARBA" id="ARBA00023002"/>
    </source>
</evidence>
<evidence type="ECO:0000313" key="11">
    <source>
        <dbReference type="Proteomes" id="UP001151582"/>
    </source>
</evidence>
<gene>
    <name evidence="10" type="ORF">H4R34_001963</name>
</gene>
<keyword evidence="9" id="KW-0472">Membrane</keyword>
<comment type="caution">
    <text evidence="10">The sequence shown here is derived from an EMBL/GenBank/DDBJ whole genome shotgun (WGS) entry which is preliminary data.</text>
</comment>
<keyword evidence="5 7" id="KW-0408">Iron</keyword>
<dbReference type="InterPro" id="IPR036396">
    <property type="entry name" value="Cyt_P450_sf"/>
</dbReference>
<dbReference type="GO" id="GO:0020037">
    <property type="term" value="F:heme binding"/>
    <property type="evidence" value="ECO:0007669"/>
    <property type="project" value="InterPro"/>
</dbReference>
<keyword evidence="9" id="KW-1133">Transmembrane helix</keyword>
<dbReference type="EMBL" id="JANBQB010000114">
    <property type="protein sequence ID" value="KAJ1981727.1"/>
    <property type="molecule type" value="Genomic_DNA"/>
</dbReference>
<dbReference type="SUPFAM" id="SSF48264">
    <property type="entry name" value="Cytochrome P450"/>
    <property type="match status" value="1"/>
</dbReference>
<evidence type="ECO:0000313" key="10">
    <source>
        <dbReference type="EMBL" id="KAJ1981727.1"/>
    </source>
</evidence>
<dbReference type="Gene3D" id="1.10.630.10">
    <property type="entry name" value="Cytochrome P450"/>
    <property type="match status" value="1"/>
</dbReference>
<evidence type="ECO:0008006" key="12">
    <source>
        <dbReference type="Google" id="ProtNLM"/>
    </source>
</evidence>
<dbReference type="InterPro" id="IPR050196">
    <property type="entry name" value="Cytochrome_P450_Monoox"/>
</dbReference>
<proteinExistence type="inferred from homology"/>
<dbReference type="Proteomes" id="UP001151582">
    <property type="component" value="Unassembled WGS sequence"/>
</dbReference>
<comment type="similarity">
    <text evidence="1 8">Belongs to the cytochrome P450 family.</text>
</comment>
<dbReference type="PANTHER" id="PTHR24291">
    <property type="entry name" value="CYTOCHROME P450 FAMILY 4"/>
    <property type="match status" value="1"/>
</dbReference>
<dbReference type="InterPro" id="IPR001128">
    <property type="entry name" value="Cyt_P450"/>
</dbReference>
<dbReference type="AlphaFoldDB" id="A0A9W8B3N2"/>
<evidence type="ECO:0000256" key="2">
    <source>
        <dbReference type="ARBA" id="ARBA00022617"/>
    </source>
</evidence>
<keyword evidence="4 8" id="KW-0560">Oxidoreductase</keyword>
<sequence length="499" mass="57256">MQGAILPLGAEVVLGLLAGLVYVIYRQIRVPAHLQGLPRVPLTNFFKWGYNKTSPLEQFFEMRDFFLQHETYVTWVGGDWKLVTTNLEHVKDIFTKTNHTIEKSIPNRDYPESLFRRFIGTSVIFSNHEVWARIRRIISPAFSNTQPTRVIGEVTKTLIAKLDKEDTSRLVMDKPLSHMAMDVLGQTIYGFNFNALENPDTKYAVLLQSIVSKLSNPVYLLFPYLDNLPFFRRDDVIRDLDELDEYMYKMIDEKRRQLAANPVRDRANVDLLTLMLEACEDSETTRLSNQELRDNTTALFLAGHENTALSIGFWMYMMSKNLDLQEKCRDEVLSVMGDAPEDLIPTDEQLKQMSYLHASILENLRFNPPIPLIVARETSVDQTIAGIPVPAGTSVGTNVIAVQHNPNYYPDPETFNPDRFLQKSTGERFLPKFIPFGSGPRQCIAKNFALLNEQVVIAMLLRKYTWTLVLGEDGKETIWSTPFSMFRINNLILNLKARY</sequence>